<sequence>MGARARGTSRSRLREQALDTALAVAVDARYDVAVLGAGAAGLAAAIAAAEAGASVVALERDLECGRTILATGNGRCNFSNAELSPERYNDPAFVKAVCGEHFGEDVLAFFRGCGLAWAQEDERLYPLSRQATSVRDVLVGRARHAGATLACAREVTGLEKGDDGSAWRVSWRDASAGFATGTLDARAVVLACGGGPSLADELGLERAPYEPVLCSLACDAIGNANLAALDGRRAHVVARLLRDGRVLARERGEVLFRAYGISGIVTFDLSRAARPGDVVSLDLTCGLDATRARELVERAGGTSGLLDPRIAAALGAAPSEQLERARDLRFVVRGPAGPERAQLTRGGLLVSQFDATTLEGHKAPGLFACGESLNVDGACGGFNLAWAWKSGLVAGSGAAARAQGKEGPCSR</sequence>
<dbReference type="RefSeq" id="WP_194372406.1">
    <property type="nucleotide sequence ID" value="NZ_CP063767.1"/>
</dbReference>
<dbReference type="EMBL" id="CP063767">
    <property type="protein sequence ID" value="QOY61257.1"/>
    <property type="molecule type" value="Genomic_DNA"/>
</dbReference>
<dbReference type="Pfam" id="PF03486">
    <property type="entry name" value="HI0933_like"/>
    <property type="match status" value="1"/>
</dbReference>
<evidence type="ECO:0000259" key="1">
    <source>
        <dbReference type="Pfam" id="PF03486"/>
    </source>
</evidence>
<dbReference type="Gene3D" id="1.10.8.260">
    <property type="entry name" value="HI0933 insert domain-like"/>
    <property type="match status" value="1"/>
</dbReference>
<evidence type="ECO:0000313" key="2">
    <source>
        <dbReference type="EMBL" id="QOY61257.1"/>
    </source>
</evidence>
<proteinExistence type="predicted"/>
<dbReference type="PANTHER" id="PTHR42887">
    <property type="entry name" value="OS12G0638800 PROTEIN"/>
    <property type="match status" value="1"/>
</dbReference>
<feature type="domain" description="RsdA/BaiN/AoA(So)-like Rossmann fold-like" evidence="1">
    <location>
        <begin position="31"/>
        <end position="396"/>
    </location>
</feature>
<dbReference type="KEGG" id="tio:INP52_03405"/>
<dbReference type="PANTHER" id="PTHR42887:SF2">
    <property type="entry name" value="OS12G0638800 PROTEIN"/>
    <property type="match status" value="1"/>
</dbReference>
<accession>A0A7S7M9K3</accession>
<organism evidence="2 3">
    <name type="scientific">Thermophilibacter immobilis</name>
    <dbReference type="NCBI Taxonomy" id="2779519"/>
    <lineage>
        <taxon>Bacteria</taxon>
        <taxon>Bacillati</taxon>
        <taxon>Actinomycetota</taxon>
        <taxon>Coriobacteriia</taxon>
        <taxon>Coriobacteriales</taxon>
        <taxon>Atopobiaceae</taxon>
        <taxon>Thermophilibacter</taxon>
    </lineage>
</organism>
<dbReference type="Proteomes" id="UP000593735">
    <property type="component" value="Chromosome"/>
</dbReference>
<gene>
    <name evidence="2" type="ORF">INP52_03405</name>
</gene>
<dbReference type="Gene3D" id="2.40.30.10">
    <property type="entry name" value="Translation factors"/>
    <property type="match status" value="1"/>
</dbReference>
<dbReference type="InterPro" id="IPR036188">
    <property type="entry name" value="FAD/NAD-bd_sf"/>
</dbReference>
<dbReference type="PRINTS" id="PR00368">
    <property type="entry name" value="FADPNR"/>
</dbReference>
<dbReference type="AlphaFoldDB" id="A0A7S7M9K3"/>
<dbReference type="InterPro" id="IPR023166">
    <property type="entry name" value="BaiN-like_dom_sf"/>
</dbReference>
<dbReference type="SUPFAM" id="SSF160996">
    <property type="entry name" value="HI0933 insert domain-like"/>
    <property type="match status" value="1"/>
</dbReference>
<protein>
    <submittedName>
        <fullName evidence="2">NAD(P)/FAD-dependent oxidoreductase</fullName>
    </submittedName>
</protein>
<keyword evidence="3" id="KW-1185">Reference proteome</keyword>
<dbReference type="InterPro" id="IPR004792">
    <property type="entry name" value="BaiN-like"/>
</dbReference>
<reference evidence="2 3" key="1">
    <citation type="submission" date="2020-10" db="EMBL/GenBank/DDBJ databases">
        <title>Olsenella immobilis sp.nov., isolated from the mud in a fermentation cellar used for the production of Chinese strong-flavoured liquor.</title>
        <authorList>
            <person name="Lu L."/>
        </authorList>
    </citation>
    <scope>NUCLEOTIDE SEQUENCE [LARGE SCALE GENOMIC DNA]</scope>
    <source>
        <strain evidence="2 3">LZLJ-2</strain>
    </source>
</reference>
<name>A0A7S7M9K3_9ACTN</name>
<dbReference type="Gene3D" id="3.50.50.60">
    <property type="entry name" value="FAD/NAD(P)-binding domain"/>
    <property type="match status" value="1"/>
</dbReference>
<dbReference type="PRINTS" id="PR00411">
    <property type="entry name" value="PNDRDTASEI"/>
</dbReference>
<dbReference type="InterPro" id="IPR057661">
    <property type="entry name" value="RsdA/BaiN/AoA(So)_Rossmann"/>
</dbReference>
<dbReference type="SUPFAM" id="SSF51905">
    <property type="entry name" value="FAD/NAD(P)-binding domain"/>
    <property type="match status" value="1"/>
</dbReference>
<evidence type="ECO:0000313" key="3">
    <source>
        <dbReference type="Proteomes" id="UP000593735"/>
    </source>
</evidence>